<dbReference type="PROSITE" id="PS50404">
    <property type="entry name" value="GST_NTER"/>
    <property type="match status" value="1"/>
</dbReference>
<dbReference type="CDD" id="cd03187">
    <property type="entry name" value="GST_C_Phi"/>
    <property type="match status" value="1"/>
</dbReference>
<protein>
    <recommendedName>
        <fullName evidence="2">glutathione transferase</fullName>
        <ecNumber evidence="2">2.5.1.18</ecNumber>
    </recommendedName>
    <alternativeName>
        <fullName evidence="5">GST class-phi</fullName>
    </alternativeName>
</protein>
<dbReference type="Gene3D" id="1.20.1050.10">
    <property type="match status" value="1"/>
</dbReference>
<evidence type="ECO:0000313" key="9">
    <source>
        <dbReference type="Proteomes" id="UP001152484"/>
    </source>
</evidence>
<dbReference type="InterPro" id="IPR004045">
    <property type="entry name" value="Glutathione_S-Trfase_N"/>
</dbReference>
<name>A0A9P0YXV2_CUSEU</name>
<dbReference type="FunFam" id="1.20.1050.10:FF:000004">
    <property type="entry name" value="Glutathione S-transferase F2"/>
    <property type="match status" value="1"/>
</dbReference>
<organism evidence="8 9">
    <name type="scientific">Cuscuta europaea</name>
    <name type="common">European dodder</name>
    <dbReference type="NCBI Taxonomy" id="41803"/>
    <lineage>
        <taxon>Eukaryota</taxon>
        <taxon>Viridiplantae</taxon>
        <taxon>Streptophyta</taxon>
        <taxon>Embryophyta</taxon>
        <taxon>Tracheophyta</taxon>
        <taxon>Spermatophyta</taxon>
        <taxon>Magnoliopsida</taxon>
        <taxon>eudicotyledons</taxon>
        <taxon>Gunneridae</taxon>
        <taxon>Pentapetalae</taxon>
        <taxon>asterids</taxon>
        <taxon>lamiids</taxon>
        <taxon>Solanales</taxon>
        <taxon>Convolvulaceae</taxon>
        <taxon>Cuscuteae</taxon>
        <taxon>Cuscuta</taxon>
        <taxon>Cuscuta subgen. Cuscuta</taxon>
    </lineage>
</organism>
<reference evidence="8" key="1">
    <citation type="submission" date="2022-07" db="EMBL/GenBank/DDBJ databases">
        <authorList>
            <person name="Macas J."/>
            <person name="Novak P."/>
            <person name="Neumann P."/>
        </authorList>
    </citation>
    <scope>NUCLEOTIDE SEQUENCE</scope>
</reference>
<dbReference type="AlphaFoldDB" id="A0A9P0YXV2"/>
<dbReference type="Proteomes" id="UP001152484">
    <property type="component" value="Unassembled WGS sequence"/>
</dbReference>
<dbReference type="GO" id="GO:0006749">
    <property type="term" value="P:glutathione metabolic process"/>
    <property type="evidence" value="ECO:0007669"/>
    <property type="project" value="TreeGrafter"/>
</dbReference>
<sequence length="219" mass="25149">MVLEVHGYLLSPPVLRVIACLKEKELDYQFIFVDRQAEDNKKEPFLRLNPFGQLPAFTDGDLTLFESRAITQYIVHAYADSGSQLAPEDPKAMAILSMWMEVEAHQFDVAASKLNYELVIKPMRNMTSDDKEVAGHEKALVKVLDVYEERLKVSQYLAGDDFTLVDLHHTPLIYFLMRTKSKALFEERTHVVAWVRKILTRSAWSKVQQLIPQNIVVPS</sequence>
<dbReference type="PANTHER" id="PTHR43900:SF27">
    <property type="entry name" value="GLUTATHIONE S-TRANSFERASE-LIKE"/>
    <property type="match status" value="1"/>
</dbReference>
<dbReference type="SUPFAM" id="SSF52833">
    <property type="entry name" value="Thioredoxin-like"/>
    <property type="match status" value="1"/>
</dbReference>
<dbReference type="InterPro" id="IPR036249">
    <property type="entry name" value="Thioredoxin-like_sf"/>
</dbReference>
<dbReference type="GO" id="GO:0009407">
    <property type="term" value="P:toxin catabolic process"/>
    <property type="evidence" value="ECO:0007669"/>
    <property type="project" value="UniProtKB-ARBA"/>
</dbReference>
<dbReference type="InterPro" id="IPR004046">
    <property type="entry name" value="GST_C"/>
</dbReference>
<dbReference type="Pfam" id="PF00043">
    <property type="entry name" value="GST_C"/>
    <property type="match status" value="1"/>
</dbReference>
<dbReference type="SFLD" id="SFLDG01154">
    <property type="entry name" value="Main.5:_Phi-like"/>
    <property type="match status" value="1"/>
</dbReference>
<dbReference type="PANTHER" id="PTHR43900">
    <property type="entry name" value="GLUTATHIONE S-TRANSFERASE RHO"/>
    <property type="match status" value="1"/>
</dbReference>
<proteinExistence type="inferred from homology"/>
<dbReference type="Gene3D" id="3.40.30.10">
    <property type="entry name" value="Glutaredoxin"/>
    <property type="match status" value="1"/>
</dbReference>
<dbReference type="SUPFAM" id="SSF47616">
    <property type="entry name" value="GST C-terminal domain-like"/>
    <property type="match status" value="1"/>
</dbReference>
<feature type="domain" description="GST C-terminal" evidence="7">
    <location>
        <begin position="89"/>
        <end position="219"/>
    </location>
</feature>
<comment type="similarity">
    <text evidence="1">Belongs to the GST superfamily. Phi family.</text>
</comment>
<evidence type="ECO:0000259" key="7">
    <source>
        <dbReference type="PROSITE" id="PS50405"/>
    </source>
</evidence>
<dbReference type="InterPro" id="IPR040079">
    <property type="entry name" value="Glutathione_S-Trfase"/>
</dbReference>
<comment type="caution">
    <text evidence="8">The sequence shown here is derived from an EMBL/GenBank/DDBJ whole genome shotgun (WGS) entry which is preliminary data.</text>
</comment>
<evidence type="ECO:0000256" key="4">
    <source>
        <dbReference type="ARBA" id="ARBA00047960"/>
    </source>
</evidence>
<dbReference type="GO" id="GO:0005737">
    <property type="term" value="C:cytoplasm"/>
    <property type="evidence" value="ECO:0007669"/>
    <property type="project" value="TreeGrafter"/>
</dbReference>
<dbReference type="SFLD" id="SFLDS00019">
    <property type="entry name" value="Glutathione_Transferase_(cytos"/>
    <property type="match status" value="1"/>
</dbReference>
<dbReference type="FunFam" id="3.40.30.10:FF:000016">
    <property type="entry name" value="Glutathione S-transferase F2"/>
    <property type="match status" value="1"/>
</dbReference>
<evidence type="ECO:0000259" key="6">
    <source>
        <dbReference type="PROSITE" id="PS50404"/>
    </source>
</evidence>
<evidence type="ECO:0000256" key="1">
    <source>
        <dbReference type="ARBA" id="ARBA00010128"/>
    </source>
</evidence>
<evidence type="ECO:0000256" key="2">
    <source>
        <dbReference type="ARBA" id="ARBA00012452"/>
    </source>
</evidence>
<evidence type="ECO:0000256" key="5">
    <source>
        <dbReference type="ARBA" id="ARBA00081070"/>
    </source>
</evidence>
<dbReference type="InterPro" id="IPR034347">
    <property type="entry name" value="GST_Phi_C"/>
</dbReference>
<keyword evidence="9" id="KW-1185">Reference proteome</keyword>
<dbReference type="InterPro" id="IPR036282">
    <property type="entry name" value="Glutathione-S-Trfase_C_sf"/>
</dbReference>
<evidence type="ECO:0000256" key="3">
    <source>
        <dbReference type="ARBA" id="ARBA00022679"/>
    </source>
</evidence>
<dbReference type="GO" id="GO:0004364">
    <property type="term" value="F:glutathione transferase activity"/>
    <property type="evidence" value="ECO:0007669"/>
    <property type="project" value="UniProtKB-EC"/>
</dbReference>
<dbReference type="PROSITE" id="PS50405">
    <property type="entry name" value="GST_CTER"/>
    <property type="match status" value="1"/>
</dbReference>
<accession>A0A9P0YXV2</accession>
<gene>
    <name evidence="8" type="ORF">CEURO_LOCUS7086</name>
</gene>
<keyword evidence="3" id="KW-0808">Transferase</keyword>
<evidence type="ECO:0000313" key="8">
    <source>
        <dbReference type="EMBL" id="CAH9079174.1"/>
    </source>
</evidence>
<dbReference type="OrthoDB" id="422574at2759"/>
<comment type="catalytic activity">
    <reaction evidence="4">
        <text>RX + glutathione = an S-substituted glutathione + a halide anion + H(+)</text>
        <dbReference type="Rhea" id="RHEA:16437"/>
        <dbReference type="ChEBI" id="CHEBI:15378"/>
        <dbReference type="ChEBI" id="CHEBI:16042"/>
        <dbReference type="ChEBI" id="CHEBI:17792"/>
        <dbReference type="ChEBI" id="CHEBI:57925"/>
        <dbReference type="ChEBI" id="CHEBI:90779"/>
        <dbReference type="EC" id="2.5.1.18"/>
    </reaction>
</comment>
<dbReference type="EMBL" id="CAMAPE010000010">
    <property type="protein sequence ID" value="CAH9079174.1"/>
    <property type="molecule type" value="Genomic_DNA"/>
</dbReference>
<dbReference type="InterPro" id="IPR010987">
    <property type="entry name" value="Glutathione-S-Trfase_C-like"/>
</dbReference>
<dbReference type="EC" id="2.5.1.18" evidence="2"/>
<dbReference type="Pfam" id="PF02798">
    <property type="entry name" value="GST_N"/>
    <property type="match status" value="1"/>
</dbReference>
<feature type="domain" description="GST N-terminal" evidence="6">
    <location>
        <begin position="1"/>
        <end position="82"/>
    </location>
</feature>
<dbReference type="SFLD" id="SFLDG00358">
    <property type="entry name" value="Main_(cytGST)"/>
    <property type="match status" value="1"/>
</dbReference>
<dbReference type="GO" id="GO:0043295">
    <property type="term" value="F:glutathione binding"/>
    <property type="evidence" value="ECO:0007669"/>
    <property type="project" value="TreeGrafter"/>
</dbReference>